<keyword evidence="1 4" id="KW-0808">Transferase</keyword>
<dbReference type="InterPro" id="IPR050832">
    <property type="entry name" value="Bact_Acetyltransf"/>
</dbReference>
<dbReference type="InterPro" id="IPR000182">
    <property type="entry name" value="GNAT_dom"/>
</dbReference>
<dbReference type="PROSITE" id="PS51186">
    <property type="entry name" value="GNAT"/>
    <property type="match status" value="1"/>
</dbReference>
<name>A0A2W5NPH7_9SPHN</name>
<dbReference type="CDD" id="cd04301">
    <property type="entry name" value="NAT_SF"/>
    <property type="match status" value="1"/>
</dbReference>
<accession>A0A2W5NPH7</accession>
<comment type="caution">
    <text evidence="4">The sequence shown here is derived from an EMBL/GenBank/DDBJ whole genome shotgun (WGS) entry which is preliminary data.</text>
</comment>
<evidence type="ECO:0000313" key="4">
    <source>
        <dbReference type="EMBL" id="PZQ54844.1"/>
    </source>
</evidence>
<gene>
    <name evidence="4" type="ORF">DI555_11885</name>
</gene>
<dbReference type="PANTHER" id="PTHR43877">
    <property type="entry name" value="AMINOALKYLPHOSPHONATE N-ACETYLTRANSFERASE-RELATED-RELATED"/>
    <property type="match status" value="1"/>
</dbReference>
<keyword evidence="2" id="KW-0012">Acyltransferase</keyword>
<dbReference type="AlphaFoldDB" id="A0A2W5NPH7"/>
<reference evidence="4 5" key="1">
    <citation type="submission" date="2017-08" db="EMBL/GenBank/DDBJ databases">
        <title>Infants hospitalized years apart are colonized by the same room-sourced microbial strains.</title>
        <authorList>
            <person name="Brooks B."/>
            <person name="Olm M.R."/>
            <person name="Firek B.A."/>
            <person name="Baker R."/>
            <person name="Thomas B.C."/>
            <person name="Morowitz M.J."/>
            <person name="Banfield J.F."/>
        </authorList>
    </citation>
    <scope>NUCLEOTIDE SEQUENCE [LARGE SCALE GENOMIC DNA]</scope>
    <source>
        <strain evidence="4">S2_005_002_R2_33</strain>
    </source>
</reference>
<evidence type="ECO:0000313" key="5">
    <source>
        <dbReference type="Proteomes" id="UP000249082"/>
    </source>
</evidence>
<dbReference type="EMBL" id="QFPX01000008">
    <property type="protein sequence ID" value="PZQ54844.1"/>
    <property type="molecule type" value="Genomic_DNA"/>
</dbReference>
<evidence type="ECO:0000259" key="3">
    <source>
        <dbReference type="PROSITE" id="PS51186"/>
    </source>
</evidence>
<feature type="domain" description="N-acetyltransferase" evidence="3">
    <location>
        <begin position="1"/>
        <end position="138"/>
    </location>
</feature>
<evidence type="ECO:0000256" key="2">
    <source>
        <dbReference type="ARBA" id="ARBA00023315"/>
    </source>
</evidence>
<proteinExistence type="predicted"/>
<dbReference type="GO" id="GO:0016747">
    <property type="term" value="F:acyltransferase activity, transferring groups other than amino-acyl groups"/>
    <property type="evidence" value="ECO:0007669"/>
    <property type="project" value="InterPro"/>
</dbReference>
<dbReference type="Proteomes" id="UP000249082">
    <property type="component" value="Unassembled WGS sequence"/>
</dbReference>
<dbReference type="InterPro" id="IPR016181">
    <property type="entry name" value="Acyl_CoA_acyltransferase"/>
</dbReference>
<protein>
    <submittedName>
        <fullName evidence="4">GNAT family acetyltransferase</fullName>
    </submittedName>
</protein>
<evidence type="ECO:0000256" key="1">
    <source>
        <dbReference type="ARBA" id="ARBA00022679"/>
    </source>
</evidence>
<organism evidence="4 5">
    <name type="scientific">Novosphingobium pentaromativorans</name>
    <dbReference type="NCBI Taxonomy" id="205844"/>
    <lineage>
        <taxon>Bacteria</taxon>
        <taxon>Pseudomonadati</taxon>
        <taxon>Pseudomonadota</taxon>
        <taxon>Alphaproteobacteria</taxon>
        <taxon>Sphingomonadales</taxon>
        <taxon>Sphingomonadaceae</taxon>
        <taxon>Novosphingobium</taxon>
    </lineage>
</organism>
<sequence length="138" mass="15585">MHIAEAQAPDRDVVIALWRRAGLTRPWNDPDADFDLALGHEGSRVLVARERDLAVGTVMVGFDGHRGWIYYLAVDEPYRRTGIARKLMRACEEWLTARGCPKAQLMVRLENEAAIGFYAALGYEKQDVVTFGRRLQAP</sequence>
<dbReference type="Gene3D" id="3.40.630.30">
    <property type="match status" value="1"/>
</dbReference>
<dbReference type="NCBIfam" id="NF002959">
    <property type="entry name" value="PRK03624.1"/>
    <property type="match status" value="1"/>
</dbReference>
<dbReference type="SUPFAM" id="SSF55729">
    <property type="entry name" value="Acyl-CoA N-acyltransferases (Nat)"/>
    <property type="match status" value="1"/>
</dbReference>
<dbReference type="Pfam" id="PF00583">
    <property type="entry name" value="Acetyltransf_1"/>
    <property type="match status" value="1"/>
</dbReference>